<feature type="repeat" description="TPR" evidence="1">
    <location>
        <begin position="483"/>
        <end position="516"/>
    </location>
</feature>
<dbReference type="InterPro" id="IPR050697">
    <property type="entry name" value="Adenylyl/Guanylyl_Cyclase_3/4"/>
</dbReference>
<dbReference type="Pfam" id="PF00211">
    <property type="entry name" value="Guanylate_cyc"/>
    <property type="match status" value="1"/>
</dbReference>
<dbReference type="InterPro" id="IPR019734">
    <property type="entry name" value="TPR_rpt"/>
</dbReference>
<protein>
    <submittedName>
        <fullName evidence="3">Adenylate cyclase 3</fullName>
        <ecNumber evidence="3">4.6.1.1</ecNumber>
    </submittedName>
</protein>
<dbReference type="RefSeq" id="WP_254016967.1">
    <property type="nucleotide sequence ID" value="NZ_CAKXZT010000055.1"/>
</dbReference>
<organism evidence="3 4">
    <name type="scientific">Mesorhizobium escarrei</name>
    <dbReference type="NCBI Taxonomy" id="666018"/>
    <lineage>
        <taxon>Bacteria</taxon>
        <taxon>Pseudomonadati</taxon>
        <taxon>Pseudomonadota</taxon>
        <taxon>Alphaproteobacteria</taxon>
        <taxon>Hyphomicrobiales</taxon>
        <taxon>Phyllobacteriaceae</taxon>
        <taxon>Mesorhizobium</taxon>
    </lineage>
</organism>
<feature type="repeat" description="TPR" evidence="1">
    <location>
        <begin position="448"/>
        <end position="481"/>
    </location>
</feature>
<feature type="domain" description="Guanylate cyclase" evidence="2">
    <location>
        <begin position="7"/>
        <end position="122"/>
    </location>
</feature>
<dbReference type="InterPro" id="IPR029787">
    <property type="entry name" value="Nucleotide_cyclase"/>
</dbReference>
<evidence type="ECO:0000313" key="3">
    <source>
        <dbReference type="EMBL" id="CAH2396754.1"/>
    </source>
</evidence>
<accession>A0ABM9DJI4</accession>
<keyword evidence="1" id="KW-0802">TPR repeat</keyword>
<comment type="caution">
    <text evidence="3">The sequence shown here is derived from an EMBL/GenBank/DDBJ whole genome shotgun (WGS) entry which is preliminary data.</text>
</comment>
<keyword evidence="4" id="KW-1185">Reference proteome</keyword>
<dbReference type="SUPFAM" id="SSF48452">
    <property type="entry name" value="TPR-like"/>
    <property type="match status" value="2"/>
</dbReference>
<keyword evidence="3" id="KW-0456">Lyase</keyword>
<dbReference type="Gene3D" id="1.25.40.10">
    <property type="entry name" value="Tetratricopeptide repeat domain"/>
    <property type="match status" value="2"/>
</dbReference>
<evidence type="ECO:0000256" key="1">
    <source>
        <dbReference type="PROSITE-ProRule" id="PRU00339"/>
    </source>
</evidence>
<proteinExistence type="predicted"/>
<dbReference type="PANTHER" id="PTHR43081:SF19">
    <property type="entry name" value="PH-SENSITIVE ADENYLATE CYCLASE RV1264"/>
    <property type="match status" value="1"/>
</dbReference>
<dbReference type="Pfam" id="PF13181">
    <property type="entry name" value="TPR_8"/>
    <property type="match status" value="1"/>
</dbReference>
<dbReference type="PROSITE" id="PS50005">
    <property type="entry name" value="TPR"/>
    <property type="match status" value="2"/>
</dbReference>
<dbReference type="EC" id="4.6.1.1" evidence="3"/>
<dbReference type="SUPFAM" id="SSF55073">
    <property type="entry name" value="Nucleotide cyclase"/>
    <property type="match status" value="1"/>
</dbReference>
<dbReference type="InterPro" id="IPR011990">
    <property type="entry name" value="TPR-like_helical_dom_sf"/>
</dbReference>
<dbReference type="Gene3D" id="3.40.50.10070">
    <property type="entry name" value="TolB, N-terminal domain"/>
    <property type="match status" value="1"/>
</dbReference>
<dbReference type="Gene3D" id="3.30.70.1230">
    <property type="entry name" value="Nucleotide cyclase"/>
    <property type="match status" value="1"/>
</dbReference>
<dbReference type="Proteomes" id="UP001153050">
    <property type="component" value="Unassembled WGS sequence"/>
</dbReference>
<dbReference type="PANTHER" id="PTHR43081">
    <property type="entry name" value="ADENYLATE CYCLASE, TERMINAL-DIFFERENTIATION SPECIFIC-RELATED"/>
    <property type="match status" value="1"/>
</dbReference>
<name>A0ABM9DJI4_9HYPH</name>
<gene>
    <name evidence="3" type="primary">cya</name>
    <name evidence="3" type="ORF">MES5069_1480006</name>
</gene>
<dbReference type="CDD" id="cd07302">
    <property type="entry name" value="CHD"/>
    <property type="match status" value="1"/>
</dbReference>
<dbReference type="PROSITE" id="PS50125">
    <property type="entry name" value="GUANYLATE_CYCLASE_2"/>
    <property type="match status" value="1"/>
</dbReference>
<sequence length="581" mass="64757">MERRLAAIMDADVVGYSRLIRSDEDGTLAALKSLLTDLIGPKIAEHHGRVVKFMGDGVLAEFASVVEAVRAAAEMQQALAERNEVLPKGQRIEFRVGVNLGDVVIDGDDIHGDGVNVAARLEGLAEPGGVCVSAAVYDQVRDRIELPFEDLGEQRVKNIDRPVRIWRWVRDTVASSPSVDQMPLPERPSIVVLPFNNMSRDPEQEYFSDGITEDIITDLSKASGLFVVARNSAFVYKEKTFSVPHVCRELGVKFAVEGSIRKAGDRVRVTAQLIDGTSGGHLWAERYDRDLTDVFAVQDDITQQIVTALKVTLSEAEKSLIVDGGTRNVDAHDVFLRGRELIYGLKKDREMFDRATAHFRRAIELDPNYAAPYAGLGMAYLLDYQNHWSDAPERSLDQADRFTAQAIARDDQDPFAHYVAAMVAMFMRDYERWAHEADRALLLNPNYAPALNMRGTVHIYTGEPAKAIPLIERAIRLDPISRQQHVHFLGTAYFVAGDYETAAALFRDRIALNPTTDLSRAFLSSALGHLGKLDEAGEVWRELKHINPRYSPVEHVGRLPFRDPSDAEKFTIGLRKAGLVQ</sequence>
<dbReference type="SMART" id="SM00028">
    <property type="entry name" value="TPR"/>
    <property type="match status" value="4"/>
</dbReference>
<dbReference type="GO" id="GO:0004016">
    <property type="term" value="F:adenylate cyclase activity"/>
    <property type="evidence" value="ECO:0007669"/>
    <property type="project" value="UniProtKB-EC"/>
</dbReference>
<reference evidence="3 4" key="1">
    <citation type="submission" date="2022-03" db="EMBL/GenBank/DDBJ databases">
        <authorList>
            <person name="Brunel B."/>
        </authorList>
    </citation>
    <scope>NUCLEOTIDE SEQUENCE [LARGE SCALE GENOMIC DNA]</scope>
    <source>
        <strain evidence="3">STM5069sample</strain>
    </source>
</reference>
<evidence type="ECO:0000259" key="2">
    <source>
        <dbReference type="PROSITE" id="PS50125"/>
    </source>
</evidence>
<evidence type="ECO:0000313" key="4">
    <source>
        <dbReference type="Proteomes" id="UP001153050"/>
    </source>
</evidence>
<dbReference type="EMBL" id="CAKXZT010000055">
    <property type="protein sequence ID" value="CAH2396754.1"/>
    <property type="molecule type" value="Genomic_DNA"/>
</dbReference>
<dbReference type="InterPro" id="IPR001054">
    <property type="entry name" value="A/G_cyclase"/>
</dbReference>